<evidence type="ECO:0000256" key="4">
    <source>
        <dbReference type="ARBA" id="ARBA00023136"/>
    </source>
</evidence>
<feature type="transmembrane region" description="Helical" evidence="5">
    <location>
        <begin position="241"/>
        <end position="262"/>
    </location>
</feature>
<feature type="transmembrane region" description="Helical" evidence="5">
    <location>
        <begin position="46"/>
        <end position="66"/>
    </location>
</feature>
<comment type="caution">
    <text evidence="7">The sequence shown here is derived from an EMBL/GenBank/DDBJ whole genome shotgun (WGS) entry which is preliminary data.</text>
</comment>
<feature type="transmembrane region" description="Helical" evidence="5">
    <location>
        <begin position="121"/>
        <end position="146"/>
    </location>
</feature>
<dbReference type="RefSeq" id="WP_345934926.1">
    <property type="nucleotide sequence ID" value="NZ_JBBKTV010000009.1"/>
</dbReference>
<feature type="transmembrane region" description="Helical" evidence="5">
    <location>
        <begin position="152"/>
        <end position="175"/>
    </location>
</feature>
<name>A0ABU9YJ77_9PROT</name>
<dbReference type="InterPro" id="IPR051784">
    <property type="entry name" value="Nod_factor_ABC_transporter"/>
</dbReference>
<organism evidence="7 8">
    <name type="scientific">Tistrella arctica</name>
    <dbReference type="NCBI Taxonomy" id="3133430"/>
    <lineage>
        <taxon>Bacteria</taxon>
        <taxon>Pseudomonadati</taxon>
        <taxon>Pseudomonadota</taxon>
        <taxon>Alphaproteobacteria</taxon>
        <taxon>Geminicoccales</taxon>
        <taxon>Geminicoccaceae</taxon>
        <taxon>Tistrella</taxon>
    </lineage>
</organism>
<sequence length="271" mass="28432">MSGSETTTIQTAATAGLSAGDSAAPGFGRLFAAHLRATLRELGRSTSFAMSTIAMPSLLYLFFGATNASNPAEAGRLAAAWGLFGVLGVAFFQFGVGVAQSREKPWFAYLRTLPAGGGPRIAAQVVTALAFSMAAVAPVIVLAIAINGATLTLTAAIKLLVVLILGGIPFALLGLAIGLSVSARASVPIAHLVYFPLAFLGGLWLPPSMLPDIVNQISLLTPTRHYAELAWNAIADGPLPLIHWAWLLGWGVVFGWVALIAWRRDRGRRFV</sequence>
<evidence type="ECO:0000256" key="3">
    <source>
        <dbReference type="ARBA" id="ARBA00022989"/>
    </source>
</evidence>
<dbReference type="InterPro" id="IPR013525">
    <property type="entry name" value="ABC2_TM"/>
</dbReference>
<reference evidence="7 8" key="1">
    <citation type="submission" date="2024-03" db="EMBL/GenBank/DDBJ databases">
        <title>High-quality draft genome sequencing of Tistrella sp. BH-R2-4.</title>
        <authorList>
            <person name="Dong C."/>
        </authorList>
    </citation>
    <scope>NUCLEOTIDE SEQUENCE [LARGE SCALE GENOMIC DNA]</scope>
    <source>
        <strain evidence="7 8">BH-R2-4</strain>
    </source>
</reference>
<dbReference type="Pfam" id="PF01061">
    <property type="entry name" value="ABC2_membrane"/>
    <property type="match status" value="1"/>
</dbReference>
<dbReference type="PANTHER" id="PTHR43229">
    <property type="entry name" value="NODULATION PROTEIN J"/>
    <property type="match status" value="1"/>
</dbReference>
<evidence type="ECO:0000256" key="2">
    <source>
        <dbReference type="ARBA" id="ARBA00022692"/>
    </source>
</evidence>
<evidence type="ECO:0000313" key="8">
    <source>
        <dbReference type="Proteomes" id="UP001413721"/>
    </source>
</evidence>
<keyword evidence="2 5" id="KW-0812">Transmembrane</keyword>
<protein>
    <submittedName>
        <fullName evidence="7">ABC transporter permease</fullName>
    </submittedName>
</protein>
<keyword evidence="3 5" id="KW-1133">Transmembrane helix</keyword>
<feature type="transmembrane region" description="Helical" evidence="5">
    <location>
        <begin position="187"/>
        <end position="205"/>
    </location>
</feature>
<evidence type="ECO:0000256" key="5">
    <source>
        <dbReference type="SAM" id="Phobius"/>
    </source>
</evidence>
<keyword evidence="4 5" id="KW-0472">Membrane</keyword>
<proteinExistence type="predicted"/>
<comment type="subcellular location">
    <subcellularLocation>
        <location evidence="1">Membrane</location>
        <topology evidence="1">Multi-pass membrane protein</topology>
    </subcellularLocation>
</comment>
<feature type="transmembrane region" description="Helical" evidence="5">
    <location>
        <begin position="78"/>
        <end position="100"/>
    </location>
</feature>
<dbReference type="PANTHER" id="PTHR43229:SF2">
    <property type="entry name" value="NODULATION PROTEIN J"/>
    <property type="match status" value="1"/>
</dbReference>
<evidence type="ECO:0000313" key="7">
    <source>
        <dbReference type="EMBL" id="MEN2988831.1"/>
    </source>
</evidence>
<dbReference type="EMBL" id="JBBKTW010000004">
    <property type="protein sequence ID" value="MEN2988831.1"/>
    <property type="molecule type" value="Genomic_DNA"/>
</dbReference>
<dbReference type="Proteomes" id="UP001413721">
    <property type="component" value="Unassembled WGS sequence"/>
</dbReference>
<evidence type="ECO:0000256" key="1">
    <source>
        <dbReference type="ARBA" id="ARBA00004141"/>
    </source>
</evidence>
<feature type="domain" description="ABC-2 type transporter transmembrane" evidence="6">
    <location>
        <begin position="33"/>
        <end position="229"/>
    </location>
</feature>
<gene>
    <name evidence="7" type="ORF">WG926_11000</name>
</gene>
<evidence type="ECO:0000259" key="6">
    <source>
        <dbReference type="Pfam" id="PF01061"/>
    </source>
</evidence>
<keyword evidence="8" id="KW-1185">Reference proteome</keyword>
<accession>A0ABU9YJ77</accession>